<keyword evidence="7" id="KW-0315">Glutamine amidotransferase</keyword>
<feature type="region of interest" description="Disordered" evidence="8">
    <location>
        <begin position="67"/>
        <end position="87"/>
    </location>
</feature>
<dbReference type="InterPro" id="IPR029055">
    <property type="entry name" value="Ntn_hydrolases_N"/>
</dbReference>
<evidence type="ECO:0000256" key="5">
    <source>
        <dbReference type="ARBA" id="ARBA00022679"/>
    </source>
</evidence>
<comment type="catalytic activity">
    <reaction evidence="1">
        <text>D-fructose 6-phosphate + L-glutamine = D-glucosamine 6-phosphate + L-glutamate</text>
        <dbReference type="Rhea" id="RHEA:13237"/>
        <dbReference type="ChEBI" id="CHEBI:29985"/>
        <dbReference type="ChEBI" id="CHEBI:58359"/>
        <dbReference type="ChEBI" id="CHEBI:58725"/>
        <dbReference type="ChEBI" id="CHEBI:61527"/>
        <dbReference type="EC" id="2.6.1.16"/>
    </reaction>
</comment>
<feature type="compositionally biased region" description="Basic and acidic residues" evidence="8">
    <location>
        <begin position="143"/>
        <end position="155"/>
    </location>
</feature>
<dbReference type="GO" id="GO:0006047">
    <property type="term" value="P:UDP-N-acetylglucosamine metabolic process"/>
    <property type="evidence" value="ECO:0007669"/>
    <property type="project" value="TreeGrafter"/>
</dbReference>
<dbReference type="SUPFAM" id="SSF53697">
    <property type="entry name" value="SIS domain"/>
    <property type="match status" value="1"/>
</dbReference>
<dbReference type="CDD" id="cd00714">
    <property type="entry name" value="GFAT"/>
    <property type="match status" value="1"/>
</dbReference>
<dbReference type="InterPro" id="IPR035466">
    <property type="entry name" value="GlmS/AgaS_SIS"/>
</dbReference>
<keyword evidence="6" id="KW-0677">Repeat</keyword>
<organism evidence="11 12">
    <name type="scientific">Plasmodium malariae</name>
    <dbReference type="NCBI Taxonomy" id="5858"/>
    <lineage>
        <taxon>Eukaryota</taxon>
        <taxon>Sar</taxon>
        <taxon>Alveolata</taxon>
        <taxon>Apicomplexa</taxon>
        <taxon>Aconoidasida</taxon>
        <taxon>Haemosporida</taxon>
        <taxon>Plasmodiidae</taxon>
        <taxon>Plasmodium</taxon>
        <taxon>Plasmodium (Plasmodium)</taxon>
    </lineage>
</organism>
<evidence type="ECO:0000259" key="9">
    <source>
        <dbReference type="PROSITE" id="PS51278"/>
    </source>
</evidence>
<dbReference type="AlphaFoldDB" id="A0A1C3KDW1"/>
<dbReference type="NCBIfam" id="TIGR01135">
    <property type="entry name" value="glmS"/>
    <property type="match status" value="1"/>
</dbReference>
<feature type="domain" description="Glutamine amidotransferase type-2" evidence="9">
    <location>
        <begin position="176"/>
        <end position="399"/>
    </location>
</feature>
<dbReference type="GO" id="GO:0006487">
    <property type="term" value="P:protein N-linked glycosylation"/>
    <property type="evidence" value="ECO:0007669"/>
    <property type="project" value="TreeGrafter"/>
</dbReference>
<dbReference type="InterPro" id="IPR046348">
    <property type="entry name" value="SIS_dom_sf"/>
</dbReference>
<dbReference type="GO" id="GO:0004360">
    <property type="term" value="F:glutamine-fructose-6-phosphate transaminase (isomerizing) activity"/>
    <property type="evidence" value="ECO:0007669"/>
    <property type="project" value="UniProtKB-EC"/>
</dbReference>
<dbReference type="Gene3D" id="3.60.20.10">
    <property type="entry name" value="Glutamine Phosphoribosylpyrophosphate, subunit 1, domain 1"/>
    <property type="match status" value="1"/>
</dbReference>
<dbReference type="Pfam" id="PF01380">
    <property type="entry name" value="SIS"/>
    <property type="match status" value="2"/>
</dbReference>
<dbReference type="InterPro" id="IPR035490">
    <property type="entry name" value="GlmS/FrlB_SIS"/>
</dbReference>
<dbReference type="Proteomes" id="UP000219799">
    <property type="component" value="Chromosome 10"/>
</dbReference>
<accession>A0A1C3KDW1</accession>
<proteinExistence type="predicted"/>
<evidence type="ECO:0000313" key="11">
    <source>
        <dbReference type="EMBL" id="SBT71794.1"/>
    </source>
</evidence>
<dbReference type="InterPro" id="IPR047084">
    <property type="entry name" value="GFAT_N"/>
</dbReference>
<keyword evidence="5 11" id="KW-0808">Transferase</keyword>
<dbReference type="PANTHER" id="PTHR10937:SF0">
    <property type="entry name" value="GLUTAMINE--FRUCTOSE-6-PHOSPHATE TRANSAMINASE (ISOMERIZING)"/>
    <property type="match status" value="1"/>
</dbReference>
<dbReference type="GO" id="GO:0097367">
    <property type="term" value="F:carbohydrate derivative binding"/>
    <property type="evidence" value="ECO:0007669"/>
    <property type="project" value="InterPro"/>
</dbReference>
<evidence type="ECO:0000256" key="3">
    <source>
        <dbReference type="ARBA" id="ARBA00016090"/>
    </source>
</evidence>
<dbReference type="PANTHER" id="PTHR10937">
    <property type="entry name" value="GLUCOSAMINE--FRUCTOSE-6-PHOSPHATE AMINOTRANSFERASE, ISOMERIZING"/>
    <property type="match status" value="1"/>
</dbReference>
<dbReference type="EC" id="2.6.1.16" evidence="2"/>
<dbReference type="GO" id="GO:0006002">
    <property type="term" value="P:fructose 6-phosphate metabolic process"/>
    <property type="evidence" value="ECO:0007669"/>
    <property type="project" value="TreeGrafter"/>
</dbReference>
<evidence type="ECO:0000256" key="1">
    <source>
        <dbReference type="ARBA" id="ARBA00001031"/>
    </source>
</evidence>
<evidence type="ECO:0000259" key="10">
    <source>
        <dbReference type="PROSITE" id="PS51464"/>
    </source>
</evidence>
<dbReference type="SUPFAM" id="SSF56235">
    <property type="entry name" value="N-terminal nucleophile aminohydrolases (Ntn hydrolases)"/>
    <property type="match status" value="1"/>
</dbReference>
<dbReference type="Gene3D" id="3.40.50.10490">
    <property type="entry name" value="Glucose-6-phosphate isomerase like protein, domain 1"/>
    <property type="match status" value="2"/>
</dbReference>
<gene>
    <name evidence="11" type="primary">GFPT</name>
    <name evidence="11" type="ORF">PMLGA01_100027500</name>
</gene>
<feature type="compositionally biased region" description="Low complexity" evidence="8">
    <location>
        <begin position="67"/>
        <end position="79"/>
    </location>
</feature>
<feature type="region of interest" description="Disordered" evidence="8">
    <location>
        <begin position="143"/>
        <end position="164"/>
    </location>
</feature>
<protein>
    <recommendedName>
        <fullName evidence="3">Glutamine--fructose-6-phosphate aminotransferase [isomerizing]</fullName>
        <ecNumber evidence="2">2.6.1.16</ecNumber>
    </recommendedName>
</protein>
<dbReference type="FunFam" id="3.60.20.10:FF:000006">
    <property type="entry name" value="Glutamine--fructose-6-phosphate aminotransferase [isomerizing]"/>
    <property type="match status" value="1"/>
</dbReference>
<keyword evidence="4 11" id="KW-0032">Aminotransferase</keyword>
<evidence type="ECO:0000256" key="8">
    <source>
        <dbReference type="SAM" id="MobiDB-lite"/>
    </source>
</evidence>
<feature type="domain" description="SIS" evidence="10">
    <location>
        <begin position="639"/>
        <end position="780"/>
    </location>
</feature>
<dbReference type="Pfam" id="PF13522">
    <property type="entry name" value="GATase_6"/>
    <property type="match status" value="1"/>
</dbReference>
<dbReference type="EMBL" id="LT594498">
    <property type="protein sequence ID" value="SBT71794.1"/>
    <property type="molecule type" value="Genomic_DNA"/>
</dbReference>
<reference evidence="11 12" key="1">
    <citation type="submission" date="2016-06" db="EMBL/GenBank/DDBJ databases">
        <authorList>
            <consortium name="Pathogen Informatics"/>
        </authorList>
    </citation>
    <scope>NUCLEOTIDE SEQUENCE [LARGE SCALE GENOMIC DNA]</scope>
    <source>
        <strain evidence="11">PmlGA01</strain>
    </source>
</reference>
<dbReference type="InterPro" id="IPR005855">
    <property type="entry name" value="GFAT"/>
</dbReference>
<name>A0A1C3KDW1_PLAMA</name>
<dbReference type="VEuPathDB" id="PlasmoDB:PmUG01_10036400"/>
<evidence type="ECO:0000256" key="7">
    <source>
        <dbReference type="ARBA" id="ARBA00022962"/>
    </source>
</evidence>
<feature type="domain" description="SIS" evidence="10">
    <location>
        <begin position="465"/>
        <end position="604"/>
    </location>
</feature>
<dbReference type="InterPro" id="IPR017932">
    <property type="entry name" value="GATase_2_dom"/>
</dbReference>
<evidence type="ECO:0000256" key="6">
    <source>
        <dbReference type="ARBA" id="ARBA00022737"/>
    </source>
</evidence>
<dbReference type="InterPro" id="IPR001347">
    <property type="entry name" value="SIS_dom"/>
</dbReference>
<dbReference type="CDD" id="cd05008">
    <property type="entry name" value="SIS_GlmS_GlmD_1"/>
    <property type="match status" value="1"/>
</dbReference>
<dbReference type="PROSITE" id="PS51464">
    <property type="entry name" value="SIS"/>
    <property type="match status" value="2"/>
</dbReference>
<sequence>MNSKFKVLLNKLLNKIGNDCASYKRKTSFKHFKDSLRSIVKNNSIEKRSTWGVNAIYCANIKPITHSCSSRRNSSSSRDSSSRESDGDMKEITNKCIMVDMRKRWKNSILQNCVGKYGILNGRSLFILIAICGLYEILNSSENKNKNRNDNENEKKKKKKKNVPPFGLLNKAAHCCGIMAYVGNRDASKILIDGIEILQNRGYDSCGISTISNKNVLRTTKYASSSTSDAVEKLRINYMNNHKNDSIGIAHTRWATHGSKTDENAHPHMDYDERISIVHNGIIENYRELKNFLLKNKIPFKSNTDTEVVANLIGYYLDQKENFENAVVSTIKQLEGTWSFCIIHKDYPDQMILAANGSPLHIGFKDNEIFVASEHSALFMFTNEYISLKDGEILSINKNNIDDLKILKKVESIPEVIIQKTPHPFPHWTIKEIHEQSISLSKSLNNGGRFSILNNSVKLGGLDPYVEDLSKIENILLIGCGTSYYAALYAKYIMNYLNCFNTVQVIDPIDFNISVIPKEKEGIIFISQSGETRDVIKACKLADDLNLKKLSVINSVGSTIANMTGRGVYVNAGREVGVASTKCFTSEVSVLTLIALWFFQNKKNYISNNKISSLINSLHRLPLYADTTIKSCENICKLLSYKLSNAKSILIIGNGLSYPIALEGALKIKELTYIHSEGFTGSSLKHGPYALLGGEDNIPVIMLVFNDSTKNIMINTGEQIKSRGAHIICLTDDENLCKHFADDIILIPNNGLLTPLLGVIPLQMMAYYTSVNKGNNPDKPRCLAKTVTVS</sequence>
<dbReference type="FunFam" id="3.40.50.10490:FF:000036">
    <property type="entry name" value="Glutamine-fructose-6-phosphate transaminase (Isomerizing), variant"/>
    <property type="match status" value="1"/>
</dbReference>
<evidence type="ECO:0000313" key="12">
    <source>
        <dbReference type="Proteomes" id="UP000219799"/>
    </source>
</evidence>
<dbReference type="NCBIfam" id="NF001484">
    <property type="entry name" value="PRK00331.1"/>
    <property type="match status" value="1"/>
</dbReference>
<evidence type="ECO:0000256" key="4">
    <source>
        <dbReference type="ARBA" id="ARBA00022576"/>
    </source>
</evidence>
<dbReference type="PROSITE" id="PS51278">
    <property type="entry name" value="GATASE_TYPE_2"/>
    <property type="match status" value="1"/>
</dbReference>
<dbReference type="CDD" id="cd05009">
    <property type="entry name" value="SIS_GlmS_GlmD_2"/>
    <property type="match status" value="1"/>
</dbReference>
<evidence type="ECO:0000256" key="2">
    <source>
        <dbReference type="ARBA" id="ARBA00012916"/>
    </source>
</evidence>